<keyword evidence="1" id="KW-0732">Signal</keyword>
<reference evidence="2" key="1">
    <citation type="submission" date="2025-08" db="UniProtKB">
        <authorList>
            <consortium name="Ensembl"/>
        </authorList>
    </citation>
    <scope>IDENTIFICATION</scope>
</reference>
<feature type="chain" id="PRO_5034163267" description="Secreted protein" evidence="1">
    <location>
        <begin position="30"/>
        <end position="73"/>
    </location>
</feature>
<evidence type="ECO:0000313" key="2">
    <source>
        <dbReference type="Ensembl" id="ENSCCRP00015057062.1"/>
    </source>
</evidence>
<protein>
    <recommendedName>
        <fullName evidence="4">Secreted protein</fullName>
    </recommendedName>
</protein>
<evidence type="ECO:0000313" key="3">
    <source>
        <dbReference type="Proteomes" id="UP000694700"/>
    </source>
</evidence>
<evidence type="ECO:0008006" key="4">
    <source>
        <dbReference type="Google" id="ProtNLM"/>
    </source>
</evidence>
<dbReference type="Ensembl" id="ENSCCRT00015058952.1">
    <property type="protein sequence ID" value="ENSCCRP00015057062.1"/>
    <property type="gene ID" value="ENSCCRG00015023454.1"/>
</dbReference>
<sequence>MYSQFVLLNMHICFKSNLLLFAFLSVSESLSTFITLNICTDITEISSDLSYTNAFKSRLAWTSLRSTERHSSS</sequence>
<organism evidence="2 3">
    <name type="scientific">Cyprinus carpio</name>
    <name type="common">Common carp</name>
    <dbReference type="NCBI Taxonomy" id="7962"/>
    <lineage>
        <taxon>Eukaryota</taxon>
        <taxon>Metazoa</taxon>
        <taxon>Chordata</taxon>
        <taxon>Craniata</taxon>
        <taxon>Vertebrata</taxon>
        <taxon>Euteleostomi</taxon>
        <taxon>Actinopterygii</taxon>
        <taxon>Neopterygii</taxon>
        <taxon>Teleostei</taxon>
        <taxon>Ostariophysi</taxon>
        <taxon>Cypriniformes</taxon>
        <taxon>Cyprinidae</taxon>
        <taxon>Cyprininae</taxon>
        <taxon>Cyprinus</taxon>
    </lineage>
</organism>
<evidence type="ECO:0000256" key="1">
    <source>
        <dbReference type="SAM" id="SignalP"/>
    </source>
</evidence>
<proteinExistence type="predicted"/>
<dbReference type="AlphaFoldDB" id="A0A8C1VVA0"/>
<dbReference type="Proteomes" id="UP000694700">
    <property type="component" value="Unplaced"/>
</dbReference>
<name>A0A8C1VVA0_CYPCA</name>
<feature type="signal peptide" evidence="1">
    <location>
        <begin position="1"/>
        <end position="29"/>
    </location>
</feature>
<accession>A0A8C1VVA0</accession>